<evidence type="ECO:0000313" key="5">
    <source>
        <dbReference type="Proteomes" id="UP000193218"/>
    </source>
</evidence>
<keyword evidence="2" id="KW-0813">Transport</keyword>
<dbReference type="PANTHER" id="PTHR12910:SF2">
    <property type="entry name" value="NADH DEHYDROGENASE [UBIQUINONE] 1 ALPHA SUBCOMPLEX SUBUNIT 12"/>
    <property type="match status" value="1"/>
</dbReference>
<keyword evidence="5" id="KW-1185">Reference proteome</keyword>
<keyword evidence="2" id="KW-0496">Mitochondrion</keyword>
<name>A0A1Y1UKS4_9TREE</name>
<keyword evidence="4" id="KW-0830">Ubiquinone</keyword>
<dbReference type="GO" id="GO:0045271">
    <property type="term" value="C:respiratory chain complex I"/>
    <property type="evidence" value="ECO:0007669"/>
    <property type="project" value="InterPro"/>
</dbReference>
<evidence type="ECO:0000256" key="2">
    <source>
        <dbReference type="RuleBase" id="RU363103"/>
    </source>
</evidence>
<dbReference type="GO" id="GO:0005743">
    <property type="term" value="C:mitochondrial inner membrane"/>
    <property type="evidence" value="ECO:0007669"/>
    <property type="project" value="UniProtKB-SubCell"/>
</dbReference>
<dbReference type="AlphaFoldDB" id="A0A1Y1UKS4"/>
<dbReference type="InterPro" id="IPR007763">
    <property type="entry name" value="NDUFA12"/>
</dbReference>
<dbReference type="EMBL" id="NBSH01000004">
    <property type="protein sequence ID" value="ORX38572.1"/>
    <property type="molecule type" value="Genomic_DNA"/>
</dbReference>
<feature type="region of interest" description="Disordered" evidence="3">
    <location>
        <begin position="123"/>
        <end position="144"/>
    </location>
</feature>
<organism evidence="4 5">
    <name type="scientific">Kockovaella imperatae</name>
    <dbReference type="NCBI Taxonomy" id="4999"/>
    <lineage>
        <taxon>Eukaryota</taxon>
        <taxon>Fungi</taxon>
        <taxon>Dikarya</taxon>
        <taxon>Basidiomycota</taxon>
        <taxon>Agaricomycotina</taxon>
        <taxon>Tremellomycetes</taxon>
        <taxon>Tremellales</taxon>
        <taxon>Cuniculitremaceae</taxon>
        <taxon>Kockovaella</taxon>
    </lineage>
</organism>
<dbReference type="Pfam" id="PF05071">
    <property type="entry name" value="NDUFA12"/>
    <property type="match status" value="1"/>
</dbReference>
<dbReference type="PANTHER" id="PTHR12910">
    <property type="entry name" value="NADH-UBIQUINONE OXIDOREDUCTASE SUBUNIT B17.2"/>
    <property type="match status" value="1"/>
</dbReference>
<protein>
    <recommendedName>
        <fullName evidence="2">NADH dehydrogenase [ubiquinone] 1 alpha subcomplex subunit</fullName>
    </recommendedName>
</protein>
<dbReference type="OrthoDB" id="274641at2759"/>
<comment type="function">
    <text evidence="2">Accessory subunit of the mitochondrial membrane respiratory chain NADH dehydrogenase (Complex I), that is believed not to be involved in catalysis. Complex I functions in the transfer of electrons from NADH to the respiratory chain. The immediate electron acceptor for the enzyme is believed to be ubiquinone.</text>
</comment>
<keyword evidence="2" id="KW-0679">Respiratory chain</keyword>
<evidence type="ECO:0000256" key="1">
    <source>
        <dbReference type="ARBA" id="ARBA00007355"/>
    </source>
</evidence>
<accession>A0A1Y1UKS4</accession>
<reference evidence="4 5" key="1">
    <citation type="submission" date="2017-03" db="EMBL/GenBank/DDBJ databases">
        <title>Widespread Adenine N6-methylation of Active Genes in Fungi.</title>
        <authorList>
            <consortium name="DOE Joint Genome Institute"/>
            <person name="Mondo S.J."/>
            <person name="Dannebaum R.O."/>
            <person name="Kuo R.C."/>
            <person name="Louie K.B."/>
            <person name="Bewick A.J."/>
            <person name="Labutti K."/>
            <person name="Haridas S."/>
            <person name="Kuo A."/>
            <person name="Salamov A."/>
            <person name="Ahrendt S.R."/>
            <person name="Lau R."/>
            <person name="Bowen B.P."/>
            <person name="Lipzen A."/>
            <person name="Sullivan W."/>
            <person name="Andreopoulos W.B."/>
            <person name="Clum A."/>
            <person name="Lindquist E."/>
            <person name="Daum C."/>
            <person name="Northen T.R."/>
            <person name="Ramamoorthy G."/>
            <person name="Schmitz R.J."/>
            <person name="Gryganskyi A."/>
            <person name="Culley D."/>
            <person name="Magnuson J."/>
            <person name="James T.Y."/>
            <person name="O'Malley M.A."/>
            <person name="Stajich J.E."/>
            <person name="Spatafora J.W."/>
            <person name="Visel A."/>
            <person name="Grigoriev I.V."/>
        </authorList>
    </citation>
    <scope>NUCLEOTIDE SEQUENCE [LARGE SCALE GENOMIC DNA]</scope>
    <source>
        <strain evidence="4 5">NRRL Y-17943</strain>
    </source>
</reference>
<dbReference type="Proteomes" id="UP000193218">
    <property type="component" value="Unassembled WGS sequence"/>
</dbReference>
<comment type="caution">
    <text evidence="4">The sequence shown here is derived from an EMBL/GenBank/DDBJ whole genome shotgun (WGS) entry which is preliminary data.</text>
</comment>
<comment type="subcellular location">
    <subcellularLocation>
        <location evidence="2">Mitochondrion inner membrane</location>
        <topology evidence="2">Peripheral membrane protein</topology>
        <orientation evidence="2">Matrix side</orientation>
    </subcellularLocation>
</comment>
<dbReference type="InParanoid" id="A0A1Y1UKS4"/>
<dbReference type="GO" id="GO:0006979">
    <property type="term" value="P:response to oxidative stress"/>
    <property type="evidence" value="ECO:0007669"/>
    <property type="project" value="TreeGrafter"/>
</dbReference>
<keyword evidence="2" id="KW-0999">Mitochondrion inner membrane</keyword>
<evidence type="ECO:0000313" key="4">
    <source>
        <dbReference type="EMBL" id="ORX38572.1"/>
    </source>
</evidence>
<dbReference type="STRING" id="4999.A0A1Y1UKS4"/>
<proteinExistence type="inferred from homology"/>
<evidence type="ECO:0000256" key="3">
    <source>
        <dbReference type="SAM" id="MobiDB-lite"/>
    </source>
</evidence>
<keyword evidence="2" id="KW-0472">Membrane</keyword>
<dbReference type="GeneID" id="33559245"/>
<dbReference type="RefSeq" id="XP_021872494.1">
    <property type="nucleotide sequence ID" value="XM_022017436.1"/>
</dbReference>
<keyword evidence="2" id="KW-0249">Electron transport</keyword>
<sequence length="144" mass="16963">MVSLIRTLRNFRRAGVREWWKQMWSIGDAKYGRLVGSDQFGNRFYENLDASQEIPGRHRWVDFKQSVENASQIPPEWHSWLNHIRKDPPTEDPIVQASTPPWKTEYHENLTGTRGRYITYSTTAPKTQAWQPQVRPRGQAKREA</sequence>
<gene>
    <name evidence="4" type="ORF">BD324DRAFT_641673</name>
</gene>
<comment type="similarity">
    <text evidence="1 2">Belongs to the complex I NDUFA12 subunit family.</text>
</comment>